<dbReference type="Proteomes" id="UP001197875">
    <property type="component" value="Unassembled WGS sequence"/>
</dbReference>
<feature type="domain" description="CO dehydrogenase/acetyl-CoA synthase delta subunit TIM barrel" evidence="1">
    <location>
        <begin position="17"/>
        <end position="257"/>
    </location>
</feature>
<comment type="caution">
    <text evidence="2">The sequence shown here is derived from an EMBL/GenBank/DDBJ whole genome shotgun (WGS) entry which is preliminary data.</text>
</comment>
<accession>A0AAE3DR45</accession>
<proteinExistence type="predicted"/>
<gene>
    <name evidence="2" type="ORF">LKD71_03460</name>
</gene>
<sequence>MAFTAKSGKFSASINSVEVGCGDKKIVLGGENILPFYTFDAPVENAPKVGVEITDSGLENEPECVKKYYEGCETVADMAKRAASFEGVDFLSFRMDGGDPNGANKSTEELIAMLKEIVAAVDLPLVVCGCKHAEKDAELLSKAAEAVDGRNALILAAKEENYKQVGAAAGLAYKQVVGAESAVDINLAKQLNVLLTQLGVDGKSIVMNVGSAAAGYGFEYAVSTMDRVKAAALAQGDATLQMPIITPVASEAWGVKEAMASEADMPEWGNQEERGIDMEVETAAAVLASGSDAVILKHPVSIKTISTMIKELM</sequence>
<dbReference type="NCBIfam" id="NF003376">
    <property type="entry name" value="PRK04452.1-2"/>
    <property type="match status" value="1"/>
</dbReference>
<name>A0AAE3DR45_9FIRM</name>
<dbReference type="InterPro" id="IPR051069">
    <property type="entry name" value="ACDS_complex_subunit"/>
</dbReference>
<organism evidence="2 3">
    <name type="scientific">Fusicatenibacter faecihominis</name>
    <dbReference type="NCBI Taxonomy" id="2881276"/>
    <lineage>
        <taxon>Bacteria</taxon>
        <taxon>Bacillati</taxon>
        <taxon>Bacillota</taxon>
        <taxon>Clostridia</taxon>
        <taxon>Lachnospirales</taxon>
        <taxon>Lachnospiraceae</taxon>
        <taxon>Fusicatenibacter</taxon>
    </lineage>
</organism>
<evidence type="ECO:0000313" key="2">
    <source>
        <dbReference type="EMBL" id="MCC2188889.1"/>
    </source>
</evidence>
<evidence type="ECO:0000259" key="1">
    <source>
        <dbReference type="Pfam" id="PF03599"/>
    </source>
</evidence>
<evidence type="ECO:0000313" key="3">
    <source>
        <dbReference type="Proteomes" id="UP001197875"/>
    </source>
</evidence>
<reference evidence="2 3" key="1">
    <citation type="submission" date="2021-10" db="EMBL/GenBank/DDBJ databases">
        <title>Anaerobic single-cell dispensing facilitates the cultivation of human gut bacteria.</title>
        <authorList>
            <person name="Afrizal A."/>
        </authorList>
    </citation>
    <scope>NUCLEOTIDE SEQUENCE [LARGE SCALE GENOMIC DNA]</scope>
    <source>
        <strain evidence="2 3">CLA-AA-H277</strain>
    </source>
</reference>
<dbReference type="PANTHER" id="PTHR36214">
    <property type="match status" value="1"/>
</dbReference>
<dbReference type="InterPro" id="IPR011005">
    <property type="entry name" value="Dihydropteroate_synth-like_sf"/>
</dbReference>
<dbReference type="PANTHER" id="PTHR36214:SF5">
    <property type="entry name" value="ACETYL-COA DECARBONYLASE_SYNTHASE COMPLEX SUBUNIT DELTA"/>
    <property type="match status" value="1"/>
</dbReference>
<dbReference type="NCBIfam" id="NF040759">
    <property type="entry name" value="WLP_AcsD"/>
    <property type="match status" value="1"/>
</dbReference>
<dbReference type="Gene3D" id="3.20.20.20">
    <property type="entry name" value="Dihydropteroate synthase-like"/>
    <property type="match status" value="1"/>
</dbReference>
<protein>
    <submittedName>
        <fullName evidence="2">Acetyl-CoA decarbonylase/synthase complex subunit delta</fullName>
    </submittedName>
</protein>
<dbReference type="SUPFAM" id="SSF51717">
    <property type="entry name" value="Dihydropteroate synthetase-like"/>
    <property type="match status" value="1"/>
</dbReference>
<dbReference type="AlphaFoldDB" id="A0AAE3DR45"/>
<dbReference type="RefSeq" id="WP_227614349.1">
    <property type="nucleotide sequence ID" value="NZ_JAJEPR010000004.1"/>
</dbReference>
<dbReference type="EMBL" id="JAJEPR010000004">
    <property type="protein sequence ID" value="MCC2188889.1"/>
    <property type="molecule type" value="Genomic_DNA"/>
</dbReference>
<dbReference type="InterPro" id="IPR016041">
    <property type="entry name" value="Ac-CoA_synth_d_su_TIM-brl"/>
</dbReference>
<keyword evidence="3" id="KW-1185">Reference proteome</keyword>
<dbReference type="Pfam" id="PF03599">
    <property type="entry name" value="CdhD"/>
    <property type="match status" value="1"/>
</dbReference>